<organism evidence="2">
    <name type="scientific">Salmonella enterica</name>
    <name type="common">Salmonella choleraesuis</name>
    <dbReference type="NCBI Taxonomy" id="28901"/>
    <lineage>
        <taxon>Bacteria</taxon>
        <taxon>Pseudomonadati</taxon>
        <taxon>Pseudomonadota</taxon>
        <taxon>Gammaproteobacteria</taxon>
        <taxon>Enterobacterales</taxon>
        <taxon>Enterobacteriaceae</taxon>
        <taxon>Salmonella</taxon>
    </lineage>
</organism>
<feature type="region of interest" description="Disordered" evidence="1">
    <location>
        <begin position="18"/>
        <end position="69"/>
    </location>
</feature>
<evidence type="ECO:0000256" key="1">
    <source>
        <dbReference type="SAM" id="MobiDB-lite"/>
    </source>
</evidence>
<dbReference type="Gene3D" id="3.90.320.10">
    <property type="match status" value="1"/>
</dbReference>
<proteinExistence type="predicted"/>
<dbReference type="InterPro" id="IPR011604">
    <property type="entry name" value="PDDEXK-like_dom_sf"/>
</dbReference>
<protein>
    <submittedName>
        <fullName evidence="2">Exodeoxyribonuclease</fullName>
    </submittedName>
</protein>
<name>A0A5Z3BD52_SALER</name>
<feature type="non-terminal residue" evidence="2">
    <location>
        <position position="1"/>
    </location>
</feature>
<gene>
    <name evidence="2" type="ORF">F2A58_24945</name>
</gene>
<accession>A0A5Z3BD52</accession>
<reference evidence="2" key="1">
    <citation type="submission" date="2019-09" db="EMBL/GenBank/DDBJ databases">
        <authorList>
            <consortium name="PulseNet: The National Subtyping Network for Foodborne Disease Surveillance"/>
            <person name="Tarr C.L."/>
            <person name="Trees E."/>
            <person name="Katz L.S."/>
            <person name="Carleton-Romer H.A."/>
            <person name="Stroika S."/>
            <person name="Kucerova Z."/>
            <person name="Roache K.F."/>
            <person name="Sabol A.L."/>
            <person name="Besser J."/>
            <person name="Gerner-Smidt P."/>
        </authorList>
    </citation>
    <scope>NUCLEOTIDE SEQUENCE</scope>
    <source>
        <strain evidence="2">PNUSAS096589</strain>
    </source>
</reference>
<dbReference type="AlphaFoldDB" id="A0A5Z3BD52"/>
<feature type="compositionally biased region" description="Polar residues" evidence="1">
    <location>
        <begin position="19"/>
        <end position="42"/>
    </location>
</feature>
<evidence type="ECO:0000313" key="2">
    <source>
        <dbReference type="EMBL" id="ECR6698384.1"/>
    </source>
</evidence>
<dbReference type="EMBL" id="AAKGZA010000072">
    <property type="protein sequence ID" value="ECR6698384.1"/>
    <property type="molecule type" value="Genomic_DNA"/>
</dbReference>
<comment type="caution">
    <text evidence="2">The sequence shown here is derived from an EMBL/GenBank/DDBJ whole genome shotgun (WGS) entry which is preliminary data.</text>
</comment>
<sequence length="263" mass="28757">TEPELVKNVGNGIFDVSALMQNSSTHGTETNPETTSNVQVQKADSDEKQAGDAVQAGEDDLGTGKEAVTVENQNQAEAQQNVPESQQEEPEAAWPEYFEPGRYEGVPNEVYHAANGISSTQVKDARVSLMYFNARHVEKTIVKERSPVLDMGNLVHALALQPENLEAEFSVEPEIPEGAFTTTATLREFIDAHNASLPALLSADDIKALLEEYNATLPSQMPLGASVDETYASYEQLPEEFQRIENGTKHTATAMKACIKEYN</sequence>
<feature type="non-terminal residue" evidence="2">
    <location>
        <position position="263"/>
    </location>
</feature>